<gene>
    <name evidence="1" type="ORF">GJU40_00830</name>
</gene>
<evidence type="ECO:0000313" key="1">
    <source>
        <dbReference type="EMBL" id="MRX70713.1"/>
    </source>
</evidence>
<name>A0A7X2IVT2_9BACI</name>
<dbReference type="RefSeq" id="WP_154305835.1">
    <property type="nucleotide sequence ID" value="NZ_WKKI01000001.1"/>
</dbReference>
<comment type="caution">
    <text evidence="1">The sequence shown here is derived from an EMBL/GenBank/DDBJ whole genome shotgun (WGS) entry which is preliminary data.</text>
</comment>
<dbReference type="EMBL" id="WKKI01000001">
    <property type="protein sequence ID" value="MRX70713.1"/>
    <property type="molecule type" value="Genomic_DNA"/>
</dbReference>
<sequence length="43" mass="5393">MRKIKKRTFEELVLENKKELMKDEDFLNRLEERLEEKLIEKLS</sequence>
<dbReference type="Pfam" id="PF13040">
    <property type="entry name" value="Fur_reg_FbpB"/>
    <property type="match status" value="1"/>
</dbReference>
<accession>A0A7X2IVT2</accession>
<proteinExistence type="predicted"/>
<dbReference type="Proteomes" id="UP000448867">
    <property type="component" value="Unassembled WGS sequence"/>
</dbReference>
<reference evidence="1 2" key="1">
    <citation type="submission" date="2019-11" db="EMBL/GenBank/DDBJ databases">
        <title>Bacillus lacus genome.</title>
        <authorList>
            <person name="Allen C.J."/>
            <person name="Newman J.D."/>
        </authorList>
    </citation>
    <scope>NUCLEOTIDE SEQUENCE [LARGE SCALE GENOMIC DNA]</scope>
    <source>
        <strain evidence="1 2">KCTC 33946</strain>
    </source>
</reference>
<evidence type="ECO:0000313" key="2">
    <source>
        <dbReference type="Proteomes" id="UP000448867"/>
    </source>
</evidence>
<dbReference type="AlphaFoldDB" id="A0A7X2IVT2"/>
<protein>
    <submittedName>
        <fullName evidence="1">FbpB family small basic protein</fullName>
    </submittedName>
</protein>
<keyword evidence="2" id="KW-1185">Reference proteome</keyword>
<dbReference type="InterPro" id="IPR025004">
    <property type="entry name" value="SenN/SenS"/>
</dbReference>
<organism evidence="1 2">
    <name type="scientific">Metabacillus lacus</name>
    <dbReference type="NCBI Taxonomy" id="1983721"/>
    <lineage>
        <taxon>Bacteria</taxon>
        <taxon>Bacillati</taxon>
        <taxon>Bacillota</taxon>
        <taxon>Bacilli</taxon>
        <taxon>Bacillales</taxon>
        <taxon>Bacillaceae</taxon>
        <taxon>Metabacillus</taxon>
    </lineage>
</organism>